<dbReference type="PANTHER" id="PTHR11705">
    <property type="entry name" value="PROTEASE FAMILY M14 CARBOXYPEPTIDASE A,B"/>
    <property type="match status" value="1"/>
</dbReference>
<evidence type="ECO:0000256" key="18">
    <source>
        <dbReference type="SAM" id="MobiDB-lite"/>
    </source>
</evidence>
<evidence type="ECO:0000256" key="1">
    <source>
        <dbReference type="ARBA" id="ARBA00001947"/>
    </source>
</evidence>
<protein>
    <recommendedName>
        <fullName evidence="16">Carboxypeptidase M14A</fullName>
    </recommendedName>
</protein>
<keyword evidence="7" id="KW-0645">Protease</keyword>
<keyword evidence="6" id="KW-0121">Carboxypeptidase</keyword>
<keyword evidence="8" id="KW-0479">Metal-binding</keyword>
<evidence type="ECO:0000256" key="2">
    <source>
        <dbReference type="ARBA" id="ARBA00003091"/>
    </source>
</evidence>
<keyword evidence="15" id="KW-1015">Disulfide bond</keyword>
<keyword evidence="13" id="KW-0482">Metalloprotease</keyword>
<keyword evidence="5" id="KW-0964">Secreted</keyword>
<evidence type="ECO:0000256" key="17">
    <source>
        <dbReference type="PROSITE-ProRule" id="PRU01379"/>
    </source>
</evidence>
<gene>
    <name evidence="21" type="ORF">Dda_6611</name>
</gene>
<dbReference type="CDD" id="cd03860">
    <property type="entry name" value="M14_CP_A-B_like"/>
    <property type="match status" value="1"/>
</dbReference>
<evidence type="ECO:0000256" key="7">
    <source>
        <dbReference type="ARBA" id="ARBA00022670"/>
    </source>
</evidence>
<dbReference type="FunFam" id="3.40.630.10:FF:000040">
    <property type="entry name" value="zinc carboxypeptidase"/>
    <property type="match status" value="1"/>
</dbReference>
<feature type="chain" id="PRO_5042037278" description="Carboxypeptidase M14A" evidence="19">
    <location>
        <begin position="21"/>
        <end position="431"/>
    </location>
</feature>
<comment type="cofactor">
    <cofactor evidence="1">
        <name>Zn(2+)</name>
        <dbReference type="ChEBI" id="CHEBI:29105"/>
    </cofactor>
</comment>
<keyword evidence="12" id="KW-0843">Virulence</keyword>
<comment type="subcellular location">
    <subcellularLocation>
        <location evidence="3">Secreted</location>
    </subcellularLocation>
</comment>
<feature type="domain" description="Peptidase M14" evidence="20">
    <location>
        <begin position="133"/>
        <end position="426"/>
    </location>
</feature>
<keyword evidence="9 19" id="KW-0732">Signal</keyword>
<comment type="function">
    <text evidence="2">Extracellular metalloprotease that contributes to pathogenicity.</text>
</comment>
<keyword evidence="11" id="KW-0862">Zinc</keyword>
<evidence type="ECO:0000256" key="9">
    <source>
        <dbReference type="ARBA" id="ARBA00022729"/>
    </source>
</evidence>
<dbReference type="PROSITE" id="PS52035">
    <property type="entry name" value="PEPTIDASE_M14"/>
    <property type="match status" value="1"/>
</dbReference>
<evidence type="ECO:0000313" key="21">
    <source>
        <dbReference type="EMBL" id="KAJ6258565.1"/>
    </source>
</evidence>
<name>A0AAD6NHK1_DREDA</name>
<keyword evidence="22" id="KW-1185">Reference proteome</keyword>
<evidence type="ECO:0000256" key="8">
    <source>
        <dbReference type="ARBA" id="ARBA00022723"/>
    </source>
</evidence>
<evidence type="ECO:0000313" key="22">
    <source>
        <dbReference type="Proteomes" id="UP001221413"/>
    </source>
</evidence>
<feature type="signal peptide" evidence="19">
    <location>
        <begin position="1"/>
        <end position="20"/>
    </location>
</feature>
<feature type="region of interest" description="Disordered" evidence="18">
    <location>
        <begin position="107"/>
        <end position="129"/>
    </location>
</feature>
<dbReference type="SUPFAM" id="SSF54897">
    <property type="entry name" value="Protease propeptides/inhibitors"/>
    <property type="match status" value="1"/>
</dbReference>
<keyword evidence="10" id="KW-0378">Hydrolase</keyword>
<evidence type="ECO:0000256" key="6">
    <source>
        <dbReference type="ARBA" id="ARBA00022645"/>
    </source>
</evidence>
<evidence type="ECO:0000256" key="3">
    <source>
        <dbReference type="ARBA" id="ARBA00004613"/>
    </source>
</evidence>
<proteinExistence type="inferred from homology"/>
<evidence type="ECO:0000256" key="10">
    <source>
        <dbReference type="ARBA" id="ARBA00022801"/>
    </source>
</evidence>
<dbReference type="InterPro" id="IPR000834">
    <property type="entry name" value="Peptidase_M14"/>
</dbReference>
<dbReference type="GO" id="GO:0004181">
    <property type="term" value="F:metallocarboxypeptidase activity"/>
    <property type="evidence" value="ECO:0007669"/>
    <property type="project" value="InterPro"/>
</dbReference>
<sequence>MQFLTKRILAILALIGVVAASPLLIQEVSHKGTKVLRLDVQSKEDVALVKGLVERLGLDTWTHGFMVNSHVDVAVPLAVQPEFFRTINAAGLRTHMMHEDLHAAIEEESKPAPDALTKRADGESAGDPNWFKEYHPYEEHLKYLQSLVSEYPGNAEIVISGSSTEGRNITGIHIWGTQKGQCAYVIHSNVHAREWISSKVTEYFAYAILQTTGEKTSLAESCDFYIFPIVNPDGFVYSQTTNRMWRKNRLPGKSKSCTGTDINRNWDFQWSTKGGASTSECAEDYKGASAGNTVEFQSLSGFIKKLHNVKLFIDYHSYSQLILSPWGYTCNTPAPDNDAHVRAMKAWEAGFSKRYKTHFTYGPSCTTIYPTTGDSTDYTYGALKIVHSYSVELRDTGRNGFILPKEQIVPSGQEALDGLMALVEQLKKEDN</sequence>
<evidence type="ECO:0000256" key="16">
    <source>
        <dbReference type="ARBA" id="ARBA00081330"/>
    </source>
</evidence>
<feature type="active site" description="Proton donor/acceptor" evidence="17">
    <location>
        <position position="392"/>
    </location>
</feature>
<dbReference type="SMART" id="SM00631">
    <property type="entry name" value="Zn_pept"/>
    <property type="match status" value="1"/>
</dbReference>
<evidence type="ECO:0000256" key="12">
    <source>
        <dbReference type="ARBA" id="ARBA00023026"/>
    </source>
</evidence>
<evidence type="ECO:0000256" key="4">
    <source>
        <dbReference type="ARBA" id="ARBA00005988"/>
    </source>
</evidence>
<dbReference type="PRINTS" id="PR00765">
    <property type="entry name" value="CRBOXYPTASEA"/>
</dbReference>
<dbReference type="PANTHER" id="PTHR11705:SF143">
    <property type="entry name" value="SLL0236 PROTEIN"/>
    <property type="match status" value="1"/>
</dbReference>
<dbReference type="Gene3D" id="3.30.70.340">
    <property type="entry name" value="Metallocarboxypeptidase-like"/>
    <property type="match status" value="1"/>
</dbReference>
<evidence type="ECO:0000256" key="15">
    <source>
        <dbReference type="ARBA" id="ARBA00023157"/>
    </source>
</evidence>
<dbReference type="Pfam" id="PF00246">
    <property type="entry name" value="Peptidase_M14"/>
    <property type="match status" value="1"/>
</dbReference>
<dbReference type="EMBL" id="JAQGDS010000008">
    <property type="protein sequence ID" value="KAJ6258565.1"/>
    <property type="molecule type" value="Genomic_DNA"/>
</dbReference>
<dbReference type="InterPro" id="IPR036990">
    <property type="entry name" value="M14A-like_propep"/>
</dbReference>
<organism evidence="21 22">
    <name type="scientific">Drechslerella dactyloides</name>
    <name type="common">Nematode-trapping fungus</name>
    <name type="synonym">Arthrobotrys dactyloides</name>
    <dbReference type="NCBI Taxonomy" id="74499"/>
    <lineage>
        <taxon>Eukaryota</taxon>
        <taxon>Fungi</taxon>
        <taxon>Dikarya</taxon>
        <taxon>Ascomycota</taxon>
        <taxon>Pezizomycotina</taxon>
        <taxon>Orbiliomycetes</taxon>
        <taxon>Orbiliales</taxon>
        <taxon>Orbiliaceae</taxon>
        <taxon>Drechslerella</taxon>
    </lineage>
</organism>
<evidence type="ECO:0000256" key="19">
    <source>
        <dbReference type="SAM" id="SignalP"/>
    </source>
</evidence>
<dbReference type="InterPro" id="IPR003146">
    <property type="entry name" value="M14A_act_pep"/>
</dbReference>
<dbReference type="Gene3D" id="3.40.630.10">
    <property type="entry name" value="Zn peptidases"/>
    <property type="match status" value="1"/>
</dbReference>
<comment type="similarity">
    <text evidence="4 17">Belongs to the peptidase M14 family.</text>
</comment>
<dbReference type="SUPFAM" id="SSF53187">
    <property type="entry name" value="Zn-dependent exopeptidases"/>
    <property type="match status" value="1"/>
</dbReference>
<dbReference type="GO" id="GO:0008270">
    <property type="term" value="F:zinc ion binding"/>
    <property type="evidence" value="ECO:0007669"/>
    <property type="project" value="InterPro"/>
</dbReference>
<reference evidence="21" key="1">
    <citation type="submission" date="2023-01" db="EMBL/GenBank/DDBJ databases">
        <title>The chitinases involved in constricting ring structure development in the nematode-trapping fungus Drechslerella dactyloides.</title>
        <authorList>
            <person name="Wang R."/>
            <person name="Zhang L."/>
            <person name="Tang P."/>
            <person name="Li S."/>
            <person name="Liang L."/>
        </authorList>
    </citation>
    <scope>NUCLEOTIDE SEQUENCE</scope>
    <source>
        <strain evidence="21">YMF1.00031</strain>
    </source>
</reference>
<feature type="compositionally biased region" description="Basic and acidic residues" evidence="18">
    <location>
        <begin position="107"/>
        <end position="122"/>
    </location>
</feature>
<dbReference type="GO" id="GO:0006508">
    <property type="term" value="P:proteolysis"/>
    <property type="evidence" value="ECO:0007669"/>
    <property type="project" value="UniProtKB-KW"/>
</dbReference>
<evidence type="ECO:0000256" key="5">
    <source>
        <dbReference type="ARBA" id="ARBA00022525"/>
    </source>
</evidence>
<comment type="caution">
    <text evidence="21">The sequence shown here is derived from an EMBL/GenBank/DDBJ whole genome shotgun (WGS) entry which is preliminary data.</text>
</comment>
<accession>A0AAD6NHK1</accession>
<dbReference type="Proteomes" id="UP001221413">
    <property type="component" value="Unassembled WGS sequence"/>
</dbReference>
<dbReference type="GO" id="GO:0005576">
    <property type="term" value="C:extracellular region"/>
    <property type="evidence" value="ECO:0007669"/>
    <property type="project" value="UniProtKB-SubCell"/>
</dbReference>
<evidence type="ECO:0000256" key="13">
    <source>
        <dbReference type="ARBA" id="ARBA00023049"/>
    </source>
</evidence>
<evidence type="ECO:0000256" key="11">
    <source>
        <dbReference type="ARBA" id="ARBA00022833"/>
    </source>
</evidence>
<dbReference type="AlphaFoldDB" id="A0AAD6NHK1"/>
<dbReference type="Pfam" id="PF02244">
    <property type="entry name" value="Propep_M14"/>
    <property type="match status" value="1"/>
</dbReference>
<evidence type="ECO:0000256" key="14">
    <source>
        <dbReference type="ARBA" id="ARBA00023145"/>
    </source>
</evidence>
<evidence type="ECO:0000259" key="20">
    <source>
        <dbReference type="PROSITE" id="PS52035"/>
    </source>
</evidence>
<keyword evidence="14" id="KW-0865">Zymogen</keyword>